<feature type="compositionally biased region" description="Basic residues" evidence="4">
    <location>
        <begin position="329"/>
        <end position="340"/>
    </location>
</feature>
<feature type="compositionally biased region" description="Basic and acidic residues" evidence="4">
    <location>
        <begin position="101"/>
        <end position="118"/>
    </location>
</feature>
<dbReference type="InterPro" id="IPR012890">
    <property type="entry name" value="GCFC2-like"/>
</dbReference>
<dbReference type="AlphaFoldDB" id="A0AA47N602"/>
<evidence type="ECO:0000256" key="4">
    <source>
        <dbReference type="SAM" id="MobiDB-lite"/>
    </source>
</evidence>
<dbReference type="GO" id="GO:0000398">
    <property type="term" value="P:mRNA splicing, via spliceosome"/>
    <property type="evidence" value="ECO:0007669"/>
    <property type="project" value="InterPro"/>
</dbReference>
<proteinExistence type="inferred from homology"/>
<dbReference type="EMBL" id="JAOPHQ010001134">
    <property type="protein sequence ID" value="KAK0152237.1"/>
    <property type="molecule type" value="Genomic_DNA"/>
</dbReference>
<feature type="compositionally biased region" description="Basic and acidic residues" evidence="4">
    <location>
        <begin position="13"/>
        <end position="30"/>
    </location>
</feature>
<feature type="compositionally biased region" description="Basic and acidic residues" evidence="4">
    <location>
        <begin position="218"/>
        <end position="251"/>
    </location>
</feature>
<sequence length="844" mass="95217">MFNKKPRRNFRQRKGESSDEEDGHQGEDNVLRAAVSTATRPPHVPGGRGISCSSRRGGATPPESDQGEEEDGMETVVPDTVEDGGHTPEHKHKGSAVLSFADDKDAEGAEFKLRKSSDKAIVFQPRRKGETSAKTAHRARPALRAPLPSGSPSRRDSSSPASPPTPDHDDEEEEDGDDDSDGSTSSLSSLSSSPASSHSAYKPVIIPDAKAIKTARRQRQEARSQKDFISLGRDDRSSPGSTPDRRSRDSEHEDDDEPDDCERRIEFAPRSKSVRERIVEKLGSSDDSKSDSEKEEQELWEETQIGKGVKRRPGEQSPSGSEASSYRSNSRRRRNQHGQKKAGFNFPESLPPVTVSMVKRRLTGKLESLKEVHRARQSELRRMEGDVESASSSLENLEGSASEKQLRFYRAMTLYAHNLMECLQEKVVEINSLELELHTLLSDQMESLLAHRRKSIREQAAHLQELTRNEVASGKGDVKVCDDIPEDMQPSSEEEEQLQKMRADILLRAKMVFSDVQEDFSDVKKILSRFVDWRGAYSDSYHNAYINLCLPKLLSPLIRHQMLAWDPLKDVCADFEALPWYRAVETFCHGQGYEELEHTDTKTLPSVIEKTVLPKITAYVELVWDPLSLRQTTHLSDVCHKLNEDYSVFSGERSKPAKVLVEVVVTRLRSCVDEDVFIPLYPKKVLEDRLSPQCLFRDQQFWTAVKLLGNMGKWDTLLSESVLKELMLDKLLNRYVMMTLLNQTPASTTVGACSKIAESLPLSWFMEEGVCLPQLQSFTNHLVQTAHSICREQPPEEPNTRSAIVEVLKVLSKIRCFDPIMTIAEKYNYQDLIYTHQLMNPDTV</sequence>
<comment type="caution">
    <text evidence="6">The sequence shown here is derived from an EMBL/GenBank/DDBJ whole genome shotgun (WGS) entry which is preliminary data.</text>
</comment>
<feature type="compositionally biased region" description="Acidic residues" evidence="4">
    <location>
        <begin position="168"/>
        <end position="181"/>
    </location>
</feature>
<evidence type="ECO:0000259" key="5">
    <source>
        <dbReference type="Pfam" id="PF07842"/>
    </source>
</evidence>
<evidence type="ECO:0000256" key="2">
    <source>
        <dbReference type="ARBA" id="ARBA00010801"/>
    </source>
</evidence>
<keyword evidence="3" id="KW-0539">Nucleus</keyword>
<feature type="compositionally biased region" description="Low complexity" evidence="4">
    <location>
        <begin position="142"/>
        <end position="152"/>
    </location>
</feature>
<dbReference type="GO" id="GO:0003677">
    <property type="term" value="F:DNA binding"/>
    <property type="evidence" value="ECO:0007669"/>
    <property type="project" value="UniProtKB-KW"/>
</dbReference>
<dbReference type="Pfam" id="PF07842">
    <property type="entry name" value="GCFC"/>
    <property type="match status" value="1"/>
</dbReference>
<gene>
    <name evidence="6" type="primary">GCFC2</name>
    <name evidence="6" type="ORF">N1851_006367</name>
</gene>
<feature type="region of interest" description="Disordered" evidence="4">
    <location>
        <begin position="1"/>
        <end position="350"/>
    </location>
</feature>
<evidence type="ECO:0000313" key="6">
    <source>
        <dbReference type="EMBL" id="KAK0152237.1"/>
    </source>
</evidence>
<reference evidence="6" key="1">
    <citation type="journal article" date="2023" name="Front. Mar. Sci.">
        <title>A new Merluccius polli reference genome to investigate the effects of global change in West African waters.</title>
        <authorList>
            <person name="Mateo J.L."/>
            <person name="Blanco-Fernandez C."/>
            <person name="Garcia-Vazquez E."/>
            <person name="Machado-Schiaffino G."/>
        </authorList>
    </citation>
    <scope>NUCLEOTIDE SEQUENCE</scope>
    <source>
        <strain evidence="6">C29</strain>
        <tissue evidence="6">Fin</tissue>
    </source>
</reference>
<protein>
    <submittedName>
        <fullName evidence="6">GC-rich sequence DNA-binding factor 2</fullName>
    </submittedName>
</protein>
<keyword evidence="7" id="KW-1185">Reference proteome</keyword>
<dbReference type="PANTHER" id="PTHR12214">
    <property type="entry name" value="GC-RICH SEQUENCE DNA-BINDING FACTOR"/>
    <property type="match status" value="1"/>
</dbReference>
<dbReference type="GO" id="GO:0005634">
    <property type="term" value="C:nucleus"/>
    <property type="evidence" value="ECO:0007669"/>
    <property type="project" value="UniProtKB-SubCell"/>
</dbReference>
<feature type="domain" description="GCF C-terminal" evidence="5">
    <location>
        <begin position="524"/>
        <end position="735"/>
    </location>
</feature>
<organism evidence="6 7">
    <name type="scientific">Merluccius polli</name>
    <name type="common">Benguela hake</name>
    <name type="synonym">Merluccius cadenati</name>
    <dbReference type="NCBI Taxonomy" id="89951"/>
    <lineage>
        <taxon>Eukaryota</taxon>
        <taxon>Metazoa</taxon>
        <taxon>Chordata</taxon>
        <taxon>Craniata</taxon>
        <taxon>Vertebrata</taxon>
        <taxon>Euteleostomi</taxon>
        <taxon>Actinopterygii</taxon>
        <taxon>Neopterygii</taxon>
        <taxon>Teleostei</taxon>
        <taxon>Neoteleostei</taxon>
        <taxon>Acanthomorphata</taxon>
        <taxon>Zeiogadaria</taxon>
        <taxon>Gadariae</taxon>
        <taxon>Gadiformes</taxon>
        <taxon>Gadoidei</taxon>
        <taxon>Merlucciidae</taxon>
        <taxon>Merluccius</taxon>
    </lineage>
</organism>
<comment type="similarity">
    <text evidence="2">Belongs to the GCF family.</text>
</comment>
<dbReference type="Proteomes" id="UP001174136">
    <property type="component" value="Unassembled WGS sequence"/>
</dbReference>
<evidence type="ECO:0000256" key="1">
    <source>
        <dbReference type="ARBA" id="ARBA00004123"/>
    </source>
</evidence>
<comment type="subcellular location">
    <subcellularLocation>
        <location evidence="1">Nucleus</location>
    </subcellularLocation>
</comment>
<name>A0AA47N602_MERPO</name>
<feature type="compositionally biased region" description="Low complexity" evidence="4">
    <location>
        <begin position="182"/>
        <end position="200"/>
    </location>
</feature>
<feature type="compositionally biased region" description="Basic residues" evidence="4">
    <location>
        <begin position="1"/>
        <end position="12"/>
    </location>
</feature>
<dbReference type="InterPro" id="IPR022783">
    <property type="entry name" value="GCFC_dom"/>
</dbReference>
<feature type="compositionally biased region" description="Low complexity" evidence="4">
    <location>
        <begin position="319"/>
        <end position="328"/>
    </location>
</feature>
<feature type="compositionally biased region" description="Basic and acidic residues" evidence="4">
    <location>
        <begin position="261"/>
        <end position="292"/>
    </location>
</feature>
<keyword evidence="6" id="KW-0238">DNA-binding</keyword>
<evidence type="ECO:0000256" key="3">
    <source>
        <dbReference type="ARBA" id="ARBA00023242"/>
    </source>
</evidence>
<accession>A0AA47N602</accession>
<dbReference type="PANTHER" id="PTHR12214:SF4">
    <property type="entry name" value="INTRON LARGE COMPLEX COMPONENT GCFC2"/>
    <property type="match status" value="1"/>
</dbReference>
<evidence type="ECO:0000313" key="7">
    <source>
        <dbReference type="Proteomes" id="UP001174136"/>
    </source>
</evidence>